<evidence type="ECO:0000256" key="1">
    <source>
        <dbReference type="SAM" id="MobiDB-lite"/>
    </source>
</evidence>
<dbReference type="AlphaFoldDB" id="A0A5J4T9Z7"/>
<proteinExistence type="predicted"/>
<protein>
    <submittedName>
        <fullName evidence="2">Uncharacterized protein</fullName>
    </submittedName>
</protein>
<sequence length="66" mass="7522">MACLCLGILFRAQVIPIEMKPSVIEHLKTLLTDSDDWTKQSAKFSLKDINQNEGNQKNDDDNDDKE</sequence>
<comment type="caution">
    <text evidence="2">The sequence shown here is derived from an EMBL/GenBank/DDBJ whole genome shotgun (WGS) entry which is preliminary data.</text>
</comment>
<accession>A0A5J4T9Z7</accession>
<reference evidence="2 3" key="1">
    <citation type="submission" date="2019-03" db="EMBL/GenBank/DDBJ databases">
        <title>Single cell metagenomics reveals metabolic interactions within the superorganism composed of flagellate Streblomastix strix and complex community of Bacteroidetes bacteria on its surface.</title>
        <authorList>
            <person name="Treitli S.C."/>
            <person name="Kolisko M."/>
            <person name="Husnik F."/>
            <person name="Keeling P."/>
            <person name="Hampl V."/>
        </authorList>
    </citation>
    <scope>NUCLEOTIDE SEQUENCE [LARGE SCALE GENOMIC DNA]</scope>
    <source>
        <strain evidence="2">ST1C</strain>
    </source>
</reference>
<dbReference type="Proteomes" id="UP000324800">
    <property type="component" value="Unassembled WGS sequence"/>
</dbReference>
<evidence type="ECO:0000313" key="3">
    <source>
        <dbReference type="Proteomes" id="UP000324800"/>
    </source>
</evidence>
<organism evidence="2 3">
    <name type="scientific">Streblomastix strix</name>
    <dbReference type="NCBI Taxonomy" id="222440"/>
    <lineage>
        <taxon>Eukaryota</taxon>
        <taxon>Metamonada</taxon>
        <taxon>Preaxostyla</taxon>
        <taxon>Oxymonadida</taxon>
        <taxon>Streblomastigidae</taxon>
        <taxon>Streblomastix</taxon>
    </lineage>
</organism>
<evidence type="ECO:0000313" key="2">
    <source>
        <dbReference type="EMBL" id="KAA6354265.1"/>
    </source>
</evidence>
<gene>
    <name evidence="2" type="ORF">EZS28_050208</name>
</gene>
<feature type="region of interest" description="Disordered" evidence="1">
    <location>
        <begin position="46"/>
        <end position="66"/>
    </location>
</feature>
<name>A0A5J4T9Z7_9EUKA</name>
<dbReference type="EMBL" id="SNRW01036620">
    <property type="protein sequence ID" value="KAA6354265.1"/>
    <property type="molecule type" value="Genomic_DNA"/>
</dbReference>